<accession>A0ABW8TG35</accession>
<dbReference type="Proteomes" id="UP001623592">
    <property type="component" value="Unassembled WGS sequence"/>
</dbReference>
<organism evidence="1 2">
    <name type="scientific">Clostridium neuense</name>
    <dbReference type="NCBI Taxonomy" id="1728934"/>
    <lineage>
        <taxon>Bacteria</taxon>
        <taxon>Bacillati</taxon>
        <taxon>Bacillota</taxon>
        <taxon>Clostridia</taxon>
        <taxon>Eubacteriales</taxon>
        <taxon>Clostridiaceae</taxon>
        <taxon>Clostridium</taxon>
    </lineage>
</organism>
<sequence length="92" mass="10644">MWFRSQDKKSLVESKRLGIEEDIKNNKFAIINYISWNGTAEDADVLGKYDTEERALRVLDTIQQKLIDGASKDVIANGTRYSKQFVFQMPQK</sequence>
<gene>
    <name evidence="1" type="ORF">ACJDT4_13245</name>
</gene>
<comment type="caution">
    <text evidence="1">The sequence shown here is derived from an EMBL/GenBank/DDBJ whole genome shotgun (WGS) entry which is preliminary data.</text>
</comment>
<name>A0ABW8TG35_9CLOT</name>
<evidence type="ECO:0000313" key="2">
    <source>
        <dbReference type="Proteomes" id="UP001623592"/>
    </source>
</evidence>
<evidence type="ECO:0000313" key="1">
    <source>
        <dbReference type="EMBL" id="MFL0251383.1"/>
    </source>
</evidence>
<proteinExistence type="predicted"/>
<protein>
    <submittedName>
        <fullName evidence="1">Uncharacterized protein</fullName>
    </submittedName>
</protein>
<keyword evidence="2" id="KW-1185">Reference proteome</keyword>
<dbReference type="RefSeq" id="WP_406788038.1">
    <property type="nucleotide sequence ID" value="NZ_JBJIAA010000010.1"/>
</dbReference>
<dbReference type="EMBL" id="JBJIAA010000010">
    <property type="protein sequence ID" value="MFL0251383.1"/>
    <property type="molecule type" value="Genomic_DNA"/>
</dbReference>
<reference evidence="1 2" key="1">
    <citation type="submission" date="2024-11" db="EMBL/GenBank/DDBJ databases">
        <authorList>
            <person name="Heng Y.C."/>
            <person name="Lim A.C.H."/>
            <person name="Lee J.K.Y."/>
            <person name="Kittelmann S."/>
        </authorList>
    </citation>
    <scope>NUCLEOTIDE SEQUENCE [LARGE SCALE GENOMIC DNA]</scope>
    <source>
        <strain evidence="1 2">WILCCON 0114</strain>
    </source>
</reference>